<evidence type="ECO:0000259" key="2">
    <source>
        <dbReference type="PROSITE" id="PS51173"/>
    </source>
</evidence>
<dbReference type="InterPro" id="IPR012291">
    <property type="entry name" value="CBM2_carb-bd_dom_sf"/>
</dbReference>
<sequence length="151" mass="15671">MFRSRLLRLWLLSIVCVTALAPATAARAATADPVPAADAPTLFCPVSVVMRGSGYVATVVVVNAGSEPLVDWSVQFTVPGPAFVNAYAENATLTVVGTSGTLTPAYPPYTNTLAPGASAIMRFSGVAFTVSHRPTGFNVGGTPCQVSYYNN</sequence>
<dbReference type="Gene3D" id="2.60.40.290">
    <property type="match status" value="1"/>
</dbReference>
<dbReference type="PROSITE" id="PS51173">
    <property type="entry name" value="CBM2"/>
    <property type="match status" value="1"/>
</dbReference>
<protein>
    <submittedName>
        <fullName evidence="3">Cellulose binding domain-containing protein</fullName>
    </submittedName>
</protein>
<dbReference type="RefSeq" id="WP_308711453.1">
    <property type="nucleotide sequence ID" value="NZ_JAVHUY010000005.1"/>
</dbReference>
<evidence type="ECO:0000313" key="4">
    <source>
        <dbReference type="Proteomes" id="UP001230908"/>
    </source>
</evidence>
<feature type="domain" description="CBM2" evidence="2">
    <location>
        <begin position="22"/>
        <end position="147"/>
    </location>
</feature>
<dbReference type="SUPFAM" id="SSF49384">
    <property type="entry name" value="Carbohydrate-binding domain"/>
    <property type="match status" value="1"/>
</dbReference>
<organism evidence="3 4">
    <name type="scientific">Phytohabitans maris</name>
    <dbReference type="NCBI Taxonomy" id="3071409"/>
    <lineage>
        <taxon>Bacteria</taxon>
        <taxon>Bacillati</taxon>
        <taxon>Actinomycetota</taxon>
        <taxon>Actinomycetes</taxon>
        <taxon>Micromonosporales</taxon>
        <taxon>Micromonosporaceae</taxon>
    </lineage>
</organism>
<name>A0ABU0ZCR9_9ACTN</name>
<feature type="signal peptide" evidence="1">
    <location>
        <begin position="1"/>
        <end position="28"/>
    </location>
</feature>
<dbReference type="SMART" id="SM00637">
    <property type="entry name" value="CBD_II"/>
    <property type="match status" value="1"/>
</dbReference>
<evidence type="ECO:0000256" key="1">
    <source>
        <dbReference type="SAM" id="SignalP"/>
    </source>
</evidence>
<dbReference type="InterPro" id="IPR008965">
    <property type="entry name" value="CBM2/CBM3_carb-bd_dom_sf"/>
</dbReference>
<dbReference type="EMBL" id="JAVHUY010000005">
    <property type="protein sequence ID" value="MDQ7904176.1"/>
    <property type="molecule type" value="Genomic_DNA"/>
</dbReference>
<comment type="caution">
    <text evidence="3">The sequence shown here is derived from an EMBL/GenBank/DDBJ whole genome shotgun (WGS) entry which is preliminary data.</text>
</comment>
<dbReference type="Pfam" id="PF00553">
    <property type="entry name" value="CBM_2"/>
    <property type="match status" value="1"/>
</dbReference>
<gene>
    <name evidence="3" type="ORF">RB614_06520</name>
</gene>
<evidence type="ECO:0000313" key="3">
    <source>
        <dbReference type="EMBL" id="MDQ7904176.1"/>
    </source>
</evidence>
<keyword evidence="1" id="KW-0732">Signal</keyword>
<dbReference type="InterPro" id="IPR001919">
    <property type="entry name" value="CBD2"/>
</dbReference>
<keyword evidence="4" id="KW-1185">Reference proteome</keyword>
<proteinExistence type="predicted"/>
<feature type="chain" id="PRO_5047021786" evidence="1">
    <location>
        <begin position="29"/>
        <end position="151"/>
    </location>
</feature>
<accession>A0ABU0ZCR9</accession>
<dbReference type="Proteomes" id="UP001230908">
    <property type="component" value="Unassembled WGS sequence"/>
</dbReference>
<reference evidence="3 4" key="1">
    <citation type="submission" date="2023-08" db="EMBL/GenBank/DDBJ databases">
        <title>Phytohabitans sansha sp. nov., isolated from marine sediment.</title>
        <authorList>
            <person name="Zhao Y."/>
            <person name="Yi K."/>
        </authorList>
    </citation>
    <scope>NUCLEOTIDE SEQUENCE [LARGE SCALE GENOMIC DNA]</scope>
    <source>
        <strain evidence="3 4">ZYX-F-186</strain>
    </source>
</reference>